<evidence type="ECO:0000313" key="2">
    <source>
        <dbReference type="Proteomes" id="UP000618460"/>
    </source>
</evidence>
<comment type="caution">
    <text evidence="1">The sequence shown here is derived from an EMBL/GenBank/DDBJ whole genome shotgun (WGS) entry which is preliminary data.</text>
</comment>
<reference evidence="1" key="1">
    <citation type="journal article" date="2014" name="Int. J. Syst. Evol. Microbiol.">
        <title>Complete genome sequence of Corynebacterium casei LMG S-19264T (=DSM 44701T), isolated from a smear-ripened cheese.</title>
        <authorList>
            <consortium name="US DOE Joint Genome Institute (JGI-PGF)"/>
            <person name="Walter F."/>
            <person name="Albersmeier A."/>
            <person name="Kalinowski J."/>
            <person name="Ruckert C."/>
        </authorList>
    </citation>
    <scope>NUCLEOTIDE SEQUENCE</scope>
    <source>
        <strain evidence="1">CGMCC 1.6333</strain>
    </source>
</reference>
<dbReference type="Proteomes" id="UP000618460">
    <property type="component" value="Unassembled WGS sequence"/>
</dbReference>
<dbReference type="EMBL" id="BMLG01000041">
    <property type="protein sequence ID" value="GGM43633.1"/>
    <property type="molecule type" value="Genomic_DNA"/>
</dbReference>
<evidence type="ECO:0000313" key="1">
    <source>
        <dbReference type="EMBL" id="GGM43633.1"/>
    </source>
</evidence>
<proteinExistence type="predicted"/>
<organism evidence="1 2">
    <name type="scientific">Paraliobacillus quinghaiensis</name>
    <dbReference type="NCBI Taxonomy" id="470815"/>
    <lineage>
        <taxon>Bacteria</taxon>
        <taxon>Bacillati</taxon>
        <taxon>Bacillota</taxon>
        <taxon>Bacilli</taxon>
        <taxon>Bacillales</taxon>
        <taxon>Bacillaceae</taxon>
        <taxon>Paraliobacillus</taxon>
    </lineage>
</organism>
<accession>A0A917TXY8</accession>
<dbReference type="AlphaFoldDB" id="A0A917TXY8"/>
<dbReference type="OrthoDB" id="2691582at2"/>
<gene>
    <name evidence="1" type="ORF">GCM10011351_32010</name>
</gene>
<reference evidence="1" key="2">
    <citation type="submission" date="2020-09" db="EMBL/GenBank/DDBJ databases">
        <authorList>
            <person name="Sun Q."/>
            <person name="Zhou Y."/>
        </authorList>
    </citation>
    <scope>NUCLEOTIDE SEQUENCE</scope>
    <source>
        <strain evidence="1">CGMCC 1.6333</strain>
    </source>
</reference>
<dbReference type="RefSeq" id="WP_117157350.1">
    <property type="nucleotide sequence ID" value="NZ_BMLG01000041.1"/>
</dbReference>
<protein>
    <submittedName>
        <fullName evidence="1">Uncharacterized protein</fullName>
    </submittedName>
</protein>
<keyword evidence="2" id="KW-1185">Reference proteome</keyword>
<sequence>MILNEWKDFGTDAAFYSLESFEKQIGDAFEAMYLEDGKEIPNYIWTKQYVVVIKPNTRMINDVSFVKVPRNPGSC</sequence>
<name>A0A917TXY8_9BACI</name>